<name>A0ACC1UCG5_9AGAR</name>
<comment type="caution">
    <text evidence="1">The sequence shown here is derived from an EMBL/GenBank/DDBJ whole genome shotgun (WGS) entry which is preliminary data.</text>
</comment>
<proteinExistence type="predicted"/>
<evidence type="ECO:0000313" key="2">
    <source>
        <dbReference type="Proteomes" id="UP001163835"/>
    </source>
</evidence>
<sequence length="343" mass="38808">MEYMEAMGGGIFREAKKQTQDRDRSCEWSPGEWSDDLEANDLDFGIDQLPDRKILFPALWQYSRLSKTIPRERVGRANCVNDSDDTDAHIFDCTTNCYLCHSQNGEAIYKIEEFNDDDGEGDEELVEFVELPAFNGNDEDDDTFGSTCHSVAPPANPCADHGENWEQCIHCARERLRAEGWKFPHHEAEDKDDYERGTRGTKDEDEDKRPRAFDDRNAGRKECPQSLVLNTPSRVFIPPAEEEQEYTKPNPGGIIRLELVPQVFFPPTKDFEMKIDGSFLKGQSAHHSHGQTQEILPRTIAPPPKHLKGSTTETCYSVTVGPLPSPMEPRGMQFRLIAGAGAW</sequence>
<keyword evidence="2" id="KW-1185">Reference proteome</keyword>
<evidence type="ECO:0000313" key="1">
    <source>
        <dbReference type="EMBL" id="KAJ3814727.1"/>
    </source>
</evidence>
<protein>
    <submittedName>
        <fullName evidence="1">Uncharacterized protein</fullName>
    </submittedName>
</protein>
<organism evidence="1 2">
    <name type="scientific">Lentinula aff. lateritia</name>
    <dbReference type="NCBI Taxonomy" id="2804960"/>
    <lineage>
        <taxon>Eukaryota</taxon>
        <taxon>Fungi</taxon>
        <taxon>Dikarya</taxon>
        <taxon>Basidiomycota</taxon>
        <taxon>Agaricomycotina</taxon>
        <taxon>Agaricomycetes</taxon>
        <taxon>Agaricomycetidae</taxon>
        <taxon>Agaricales</taxon>
        <taxon>Marasmiineae</taxon>
        <taxon>Omphalotaceae</taxon>
        <taxon>Lentinula</taxon>
    </lineage>
</organism>
<dbReference type="EMBL" id="MU794962">
    <property type="protein sequence ID" value="KAJ3814727.1"/>
    <property type="molecule type" value="Genomic_DNA"/>
</dbReference>
<gene>
    <name evidence="1" type="ORF">F5876DRAFT_72716</name>
</gene>
<accession>A0ACC1UCG5</accession>
<reference evidence="1" key="1">
    <citation type="submission" date="2022-09" db="EMBL/GenBank/DDBJ databases">
        <title>A Global Phylogenomic Analysis of the Shiitake Genus Lentinula.</title>
        <authorList>
            <consortium name="DOE Joint Genome Institute"/>
            <person name="Sierra-Patev S."/>
            <person name="Min B."/>
            <person name="Naranjo-Ortiz M."/>
            <person name="Looney B."/>
            <person name="Konkel Z."/>
            <person name="Slot J.C."/>
            <person name="Sakamoto Y."/>
            <person name="Steenwyk J.L."/>
            <person name="Rokas A."/>
            <person name="Carro J."/>
            <person name="Camarero S."/>
            <person name="Ferreira P."/>
            <person name="Molpeceres G."/>
            <person name="Ruiz-Duenas F.J."/>
            <person name="Serrano A."/>
            <person name="Henrissat B."/>
            <person name="Drula E."/>
            <person name="Hughes K.W."/>
            <person name="Mata J.L."/>
            <person name="Ishikawa N.K."/>
            <person name="Vargas-Isla R."/>
            <person name="Ushijima S."/>
            <person name="Smith C.A."/>
            <person name="Ahrendt S."/>
            <person name="Andreopoulos W."/>
            <person name="He G."/>
            <person name="Labutti K."/>
            <person name="Lipzen A."/>
            <person name="Ng V."/>
            <person name="Riley R."/>
            <person name="Sandor L."/>
            <person name="Barry K."/>
            <person name="Martinez A.T."/>
            <person name="Xiao Y."/>
            <person name="Gibbons J.G."/>
            <person name="Terashima K."/>
            <person name="Grigoriev I.V."/>
            <person name="Hibbett D.S."/>
        </authorList>
    </citation>
    <scope>NUCLEOTIDE SEQUENCE</scope>
    <source>
        <strain evidence="1">TMI1499</strain>
    </source>
</reference>
<dbReference type="Proteomes" id="UP001163835">
    <property type="component" value="Unassembled WGS sequence"/>
</dbReference>